<evidence type="ECO:0000313" key="3">
    <source>
        <dbReference type="EMBL" id="TXC82235.1"/>
    </source>
</evidence>
<comment type="caution">
    <text evidence="3">The sequence shown here is derived from an EMBL/GenBank/DDBJ whole genome shotgun (WGS) entry which is preliminary data.</text>
</comment>
<dbReference type="Pfam" id="PF01547">
    <property type="entry name" value="SBP_bac_1"/>
    <property type="match status" value="1"/>
</dbReference>
<keyword evidence="4" id="KW-1185">Reference proteome</keyword>
<evidence type="ECO:0000313" key="4">
    <source>
        <dbReference type="Proteomes" id="UP000321363"/>
    </source>
</evidence>
<dbReference type="AlphaFoldDB" id="A0A5C6VEI9"/>
<proteinExistence type="inferred from homology"/>
<dbReference type="Proteomes" id="UP000321363">
    <property type="component" value="Unassembled WGS sequence"/>
</dbReference>
<dbReference type="OrthoDB" id="9798191at2"/>
<organism evidence="3 4">
    <name type="scientific">Metabacillus litoralis</name>
    <dbReference type="NCBI Taxonomy" id="152268"/>
    <lineage>
        <taxon>Bacteria</taxon>
        <taxon>Bacillati</taxon>
        <taxon>Bacillota</taxon>
        <taxon>Bacilli</taxon>
        <taxon>Bacillales</taxon>
        <taxon>Bacillaceae</taxon>
        <taxon>Metabacillus</taxon>
    </lineage>
</organism>
<keyword evidence="2" id="KW-0813">Transport</keyword>
<evidence type="ECO:0000256" key="1">
    <source>
        <dbReference type="ARBA" id="ARBA00008520"/>
    </source>
</evidence>
<dbReference type="InterPro" id="IPR050490">
    <property type="entry name" value="Bact_solute-bd_prot1"/>
</dbReference>
<name>A0A5C6VEI9_9BACI</name>
<reference evidence="3 4" key="1">
    <citation type="journal article" date="2005" name="Int. J. Syst. Evol. Microbiol.">
        <title>Bacillus litoralis sp. nov., isolated from a tidal flat of the Yellow Sea in Korea.</title>
        <authorList>
            <person name="Yoon J.H."/>
            <person name="Oh T.K."/>
        </authorList>
    </citation>
    <scope>NUCLEOTIDE SEQUENCE [LARGE SCALE GENOMIC DNA]</scope>
    <source>
        <strain evidence="3 4">SW-211</strain>
    </source>
</reference>
<protein>
    <submittedName>
        <fullName evidence="3">Extracellular solute-binding protein</fullName>
    </submittedName>
</protein>
<dbReference type="PANTHER" id="PTHR43649:SF29">
    <property type="entry name" value="OSMOPROTECTIVE COMPOUNDS-BINDING PROTEIN GGTB"/>
    <property type="match status" value="1"/>
</dbReference>
<accession>A0A5C6VEI9</accession>
<gene>
    <name evidence="3" type="ORF">FS935_21125</name>
</gene>
<sequence>MFVLLVSSFLVGCSSKESGGNGDSGDGGDETTISFIHWRGEDSEIFKELISKFEDENPNIKVEMTVYPSEQYQSTAQTLLRDGSTGDVFTSFPGSQFEIIKKAGLFEDIAGEAFVDNFSPNLIKAGQADGQQLALPLQLVYNQPVYNKSLFKELGIEPADDWEGFLEMCQTLLDNGYTPIAFPGADIGPGQFMNPMMMNNAPDEEVFAKLMNGEAKLTEEWWVKTLAQFQELSDKGYIAKDALGTKHEGAIALVAQEKAGMLATGSYAMANIKDLNADLELGLLAPITVSADEAKYEGIHTTTFMLAVNSQSKKKDAAKKWIEFLSTPENAENYANSTGQFLTVKDVNYESAELQAAAEWLDKNTRFQPRYLIPNADVEKAVIASIQSVLGGETPEKAAEEAQKIVDQNIN</sequence>
<dbReference type="PANTHER" id="PTHR43649">
    <property type="entry name" value="ARABINOSE-BINDING PROTEIN-RELATED"/>
    <property type="match status" value="1"/>
</dbReference>
<comment type="similarity">
    <text evidence="1">Belongs to the bacterial solute-binding protein 1 family.</text>
</comment>
<dbReference type="Gene3D" id="3.40.190.10">
    <property type="entry name" value="Periplasmic binding protein-like II"/>
    <property type="match status" value="2"/>
</dbReference>
<dbReference type="SUPFAM" id="SSF53850">
    <property type="entry name" value="Periplasmic binding protein-like II"/>
    <property type="match status" value="1"/>
</dbReference>
<dbReference type="EMBL" id="VOQF01000021">
    <property type="protein sequence ID" value="TXC82235.1"/>
    <property type="molecule type" value="Genomic_DNA"/>
</dbReference>
<evidence type="ECO:0000256" key="2">
    <source>
        <dbReference type="ARBA" id="ARBA00022448"/>
    </source>
</evidence>
<dbReference type="InterPro" id="IPR006059">
    <property type="entry name" value="SBP"/>
</dbReference>